<organism evidence="1 2">
    <name type="scientific">Eragrostis curvula</name>
    <name type="common">weeping love grass</name>
    <dbReference type="NCBI Taxonomy" id="38414"/>
    <lineage>
        <taxon>Eukaryota</taxon>
        <taxon>Viridiplantae</taxon>
        <taxon>Streptophyta</taxon>
        <taxon>Embryophyta</taxon>
        <taxon>Tracheophyta</taxon>
        <taxon>Spermatophyta</taxon>
        <taxon>Magnoliopsida</taxon>
        <taxon>Liliopsida</taxon>
        <taxon>Poales</taxon>
        <taxon>Poaceae</taxon>
        <taxon>PACMAD clade</taxon>
        <taxon>Chloridoideae</taxon>
        <taxon>Eragrostideae</taxon>
        <taxon>Eragrostidinae</taxon>
        <taxon>Eragrostis</taxon>
    </lineage>
</organism>
<evidence type="ECO:0000313" key="2">
    <source>
        <dbReference type="Proteomes" id="UP000324897"/>
    </source>
</evidence>
<dbReference type="SUPFAM" id="SSF52540">
    <property type="entry name" value="P-loop containing nucleoside triphosphate hydrolases"/>
    <property type="match status" value="1"/>
</dbReference>
<accession>A0A5J9TIM2</accession>
<gene>
    <name evidence="1" type="ORF">EJB05_44802</name>
</gene>
<dbReference type="OrthoDB" id="680616at2759"/>
<dbReference type="PANTHER" id="PTHR33377:SF55">
    <property type="entry name" value="NB-ARC DOMAIN-CONTAINING PROTEIN"/>
    <property type="match status" value="1"/>
</dbReference>
<sequence>MEFTMEVLASAVVSDIVGRVISCVIDNLLSSRGRARDEHRKQLELLLLDISGKVEEAEGRHITNLSLLAQLQAVTDAMHRGRFALELADLDDDDADSEEATTGKRKLAALPSPLNAAVKRARLILGGGATAEKRLGAVVEKLEALTRDHMRSFIKMVKGYPRRRNNVPQQFTTTLFMDRRVFGRHVETERVVAFLLQASPRSSTGLSALAVVGDRGVGKTTLVKHACHDERVRGHFARVEWFYLHDVLRVGGQPGQDKWTSDGPEYLTGMRRILDEPRFRARGGGGGGGGGVGGRFLLVFLHPMPIDELAWAALLTTSKLAEGSKLVFTCDDADRGRIIGTVEPVVLRPLPEEEYWYYFKAFAFGGADPQDHQRIAALGREISRHLRSRFLDARVLGDLLRRANFDARFWRRVLTVVVKQEHNDNPVYYSVLSDLLSNRSWIWLHGPNKIDIPPSDGQMGRVKRAGTKHAIFGPA</sequence>
<name>A0A5J9TIM2_9POAL</name>
<dbReference type="Gramene" id="TVU11229">
    <property type="protein sequence ID" value="TVU11229"/>
    <property type="gene ID" value="EJB05_44802"/>
</dbReference>
<evidence type="ECO:0008006" key="3">
    <source>
        <dbReference type="Google" id="ProtNLM"/>
    </source>
</evidence>
<reference evidence="1 2" key="1">
    <citation type="journal article" date="2019" name="Sci. Rep.">
        <title>A high-quality genome of Eragrostis curvula grass provides insights into Poaceae evolution and supports new strategies to enhance forage quality.</title>
        <authorList>
            <person name="Carballo J."/>
            <person name="Santos B.A.C.M."/>
            <person name="Zappacosta D."/>
            <person name="Garbus I."/>
            <person name="Selva J.P."/>
            <person name="Gallo C.A."/>
            <person name="Diaz A."/>
            <person name="Albertini E."/>
            <person name="Caccamo M."/>
            <person name="Echenique V."/>
        </authorList>
    </citation>
    <scope>NUCLEOTIDE SEQUENCE [LARGE SCALE GENOMIC DNA]</scope>
    <source>
        <strain evidence="2">cv. Victoria</strain>
        <tissue evidence="1">Leaf</tissue>
    </source>
</reference>
<comment type="caution">
    <text evidence="1">The sequence shown here is derived from an EMBL/GenBank/DDBJ whole genome shotgun (WGS) entry which is preliminary data.</text>
</comment>
<protein>
    <recommendedName>
        <fullName evidence="3">NB-ARC domain-containing protein</fullName>
    </recommendedName>
</protein>
<dbReference type="Proteomes" id="UP000324897">
    <property type="component" value="Chromosome 3"/>
</dbReference>
<dbReference type="InterPro" id="IPR027417">
    <property type="entry name" value="P-loop_NTPase"/>
</dbReference>
<dbReference type="EMBL" id="RWGY01000039">
    <property type="protein sequence ID" value="TVU11229.1"/>
    <property type="molecule type" value="Genomic_DNA"/>
</dbReference>
<dbReference type="Gene3D" id="3.40.50.300">
    <property type="entry name" value="P-loop containing nucleotide triphosphate hydrolases"/>
    <property type="match status" value="1"/>
</dbReference>
<keyword evidence="2" id="KW-1185">Reference proteome</keyword>
<dbReference type="PANTHER" id="PTHR33377">
    <property type="entry name" value="OS10G0134700 PROTEIN-RELATED"/>
    <property type="match status" value="1"/>
</dbReference>
<evidence type="ECO:0000313" key="1">
    <source>
        <dbReference type="EMBL" id="TVU11229.1"/>
    </source>
</evidence>
<dbReference type="AlphaFoldDB" id="A0A5J9TIM2"/>
<proteinExistence type="predicted"/>
<feature type="non-terminal residue" evidence="1">
    <location>
        <position position="1"/>
    </location>
</feature>